<reference evidence="2" key="1">
    <citation type="submission" date="2016-12" db="EMBL/GenBank/DDBJ databases">
        <authorList>
            <person name="Varghese N."/>
            <person name="Submissions S."/>
        </authorList>
    </citation>
    <scope>NUCLEOTIDE SEQUENCE [LARGE SCALE GENOMIC DNA]</scope>
    <source>
        <strain evidence="2">DSM 11032</strain>
    </source>
</reference>
<dbReference type="Proteomes" id="UP000184391">
    <property type="component" value="Unassembled WGS sequence"/>
</dbReference>
<gene>
    <name evidence="1" type="ORF">SAMN02745193_01285</name>
</gene>
<dbReference type="OrthoDB" id="7506678at2"/>
<dbReference type="STRING" id="198312.SAMN02745193_01285"/>
<sequence length="109" mass="12391">MYRDNRFVTYVTPLIGTWIRDQALERRISSSIVICDCIYDAWERATGSDLKTPATDPVRQNIFITVALDALLTHHPHADLREKTVAAYQRRLERLGIVAPQPLGGRDEA</sequence>
<keyword evidence="2" id="KW-1185">Reference proteome</keyword>
<accession>A0A1M7S9N2</accession>
<dbReference type="RefSeq" id="WP_072673916.1">
    <property type="nucleotide sequence ID" value="NZ_FRDF01000006.1"/>
</dbReference>
<dbReference type="EMBL" id="FRDF01000006">
    <property type="protein sequence ID" value="SHN55196.1"/>
    <property type="molecule type" value="Genomic_DNA"/>
</dbReference>
<name>A0A1M7S9N2_9SPHN</name>
<protein>
    <submittedName>
        <fullName evidence="1">Uncharacterized protein</fullName>
    </submittedName>
</protein>
<organism evidence="1 2">
    <name type="scientific">Erythrobacter sanguineus</name>
    <dbReference type="NCBI Taxonomy" id="198312"/>
    <lineage>
        <taxon>Bacteria</taxon>
        <taxon>Pseudomonadati</taxon>
        <taxon>Pseudomonadota</taxon>
        <taxon>Alphaproteobacteria</taxon>
        <taxon>Sphingomonadales</taxon>
        <taxon>Erythrobacteraceae</taxon>
        <taxon>Erythrobacter/Porphyrobacter group</taxon>
        <taxon>Erythrobacter</taxon>
    </lineage>
</organism>
<dbReference type="AlphaFoldDB" id="A0A1M7S9N2"/>
<evidence type="ECO:0000313" key="1">
    <source>
        <dbReference type="EMBL" id="SHN55196.1"/>
    </source>
</evidence>
<evidence type="ECO:0000313" key="2">
    <source>
        <dbReference type="Proteomes" id="UP000184391"/>
    </source>
</evidence>
<proteinExistence type="predicted"/>